<evidence type="ECO:0000256" key="1">
    <source>
        <dbReference type="SAM" id="MobiDB-lite"/>
    </source>
</evidence>
<evidence type="ECO:0000313" key="4">
    <source>
        <dbReference type="Proteomes" id="UP000000763"/>
    </source>
</evidence>
<name>Q6K5Q3_ORYSJ</name>
<reference evidence="2" key="1">
    <citation type="submission" date="2002-03" db="EMBL/GenBank/DDBJ databases">
        <title>Oryza sativa nipponbare(GA3) genomic DNA, chromosome 2, BAC clone:OSJNBa0048K16.</title>
        <authorList>
            <person name="Sasaki T."/>
            <person name="Matsumoto T."/>
            <person name="Yamamoto K."/>
        </authorList>
    </citation>
    <scope>NUCLEOTIDE SEQUENCE</scope>
</reference>
<organism evidence="3 4">
    <name type="scientific">Oryza sativa subsp. japonica</name>
    <name type="common">Rice</name>
    <dbReference type="NCBI Taxonomy" id="39947"/>
    <lineage>
        <taxon>Eukaryota</taxon>
        <taxon>Viridiplantae</taxon>
        <taxon>Streptophyta</taxon>
        <taxon>Embryophyta</taxon>
        <taxon>Tracheophyta</taxon>
        <taxon>Spermatophyta</taxon>
        <taxon>Magnoliopsida</taxon>
        <taxon>Liliopsida</taxon>
        <taxon>Poales</taxon>
        <taxon>Poaceae</taxon>
        <taxon>BOP clade</taxon>
        <taxon>Oryzoideae</taxon>
        <taxon>Oryzeae</taxon>
        <taxon>Oryzinae</taxon>
        <taxon>Oryza</taxon>
        <taxon>Oryza sativa</taxon>
    </lineage>
</organism>
<reference evidence="3" key="2">
    <citation type="submission" date="2002-05" db="EMBL/GenBank/DDBJ databases">
        <title>Oryza sativa nipponbare(GA3) genomic DNA, chromosome 2, PAC clone:P0579G08.</title>
        <authorList>
            <person name="Sasaki T."/>
            <person name="Matsumoto T."/>
            <person name="Katayose Y."/>
        </authorList>
    </citation>
    <scope>NUCLEOTIDE SEQUENCE</scope>
</reference>
<feature type="region of interest" description="Disordered" evidence="1">
    <location>
        <begin position="52"/>
        <end position="131"/>
    </location>
</feature>
<proteinExistence type="predicted"/>
<reference evidence="4" key="4">
    <citation type="journal article" date="2008" name="Nucleic Acids Res.">
        <title>The rice annotation project database (RAP-DB): 2008 update.</title>
        <authorList>
            <consortium name="The rice annotation project (RAP)"/>
        </authorList>
    </citation>
    <scope>GENOME REANNOTATION</scope>
    <source>
        <strain evidence="4">cv. Nipponbare</strain>
    </source>
</reference>
<dbReference type="Proteomes" id="UP000000763">
    <property type="component" value="Chromosome 2"/>
</dbReference>
<evidence type="ECO:0000313" key="2">
    <source>
        <dbReference type="EMBL" id="BAD21895.1"/>
    </source>
</evidence>
<sequence length="181" mass="18832">MGGSKDLEETSVADHGAATNHEVVGLGAALRDAILGEGKELDEVTRMATGRGGAGLGWNAPHPTPDFTPAPSPDHSCESKTEPAPDPLGPRNPTEAPGRGGAVEGTRLVMPAPDAGGEIREDGRGEGGRRGGDALHRHLFVSLMGGGDALHRHLFVSLMGGRGYGERLRDKAELSQQAERH</sequence>
<accession>Q6K5Q3</accession>
<gene>
    <name evidence="2" type="ORF">OSJNBa0048K16.29</name>
    <name evidence="3" type="ORF">P0579G08.5</name>
</gene>
<reference evidence="4" key="3">
    <citation type="journal article" date="2005" name="Nature">
        <title>The map-based sequence of the rice genome.</title>
        <authorList>
            <consortium name="International rice genome sequencing project (IRGSP)"/>
            <person name="Matsumoto T."/>
            <person name="Wu J."/>
            <person name="Kanamori H."/>
            <person name="Katayose Y."/>
            <person name="Fujisawa M."/>
            <person name="Namiki N."/>
            <person name="Mizuno H."/>
            <person name="Yamamoto K."/>
            <person name="Antonio B.A."/>
            <person name="Baba T."/>
            <person name="Sakata K."/>
            <person name="Nagamura Y."/>
            <person name="Aoki H."/>
            <person name="Arikawa K."/>
            <person name="Arita K."/>
            <person name="Bito T."/>
            <person name="Chiden Y."/>
            <person name="Fujitsuka N."/>
            <person name="Fukunaka R."/>
            <person name="Hamada M."/>
            <person name="Harada C."/>
            <person name="Hayashi A."/>
            <person name="Hijishita S."/>
            <person name="Honda M."/>
            <person name="Hosokawa S."/>
            <person name="Ichikawa Y."/>
            <person name="Idonuma A."/>
            <person name="Iijima M."/>
            <person name="Ikeda M."/>
            <person name="Ikeno M."/>
            <person name="Ito K."/>
            <person name="Ito S."/>
            <person name="Ito T."/>
            <person name="Ito Y."/>
            <person name="Ito Y."/>
            <person name="Iwabuchi A."/>
            <person name="Kamiya K."/>
            <person name="Karasawa W."/>
            <person name="Kurita K."/>
            <person name="Katagiri S."/>
            <person name="Kikuta A."/>
            <person name="Kobayashi H."/>
            <person name="Kobayashi N."/>
            <person name="Machita K."/>
            <person name="Maehara T."/>
            <person name="Masukawa M."/>
            <person name="Mizubayashi T."/>
            <person name="Mukai Y."/>
            <person name="Nagasaki H."/>
            <person name="Nagata Y."/>
            <person name="Naito S."/>
            <person name="Nakashima M."/>
            <person name="Nakama Y."/>
            <person name="Nakamichi Y."/>
            <person name="Nakamura M."/>
            <person name="Meguro A."/>
            <person name="Negishi M."/>
            <person name="Ohta I."/>
            <person name="Ohta T."/>
            <person name="Okamoto M."/>
            <person name="Ono N."/>
            <person name="Saji S."/>
            <person name="Sakaguchi M."/>
            <person name="Sakai K."/>
            <person name="Shibata M."/>
            <person name="Shimokawa T."/>
            <person name="Song J."/>
            <person name="Takazaki Y."/>
            <person name="Terasawa K."/>
            <person name="Tsugane M."/>
            <person name="Tsuji K."/>
            <person name="Ueda S."/>
            <person name="Waki K."/>
            <person name="Yamagata H."/>
            <person name="Yamamoto M."/>
            <person name="Yamamoto S."/>
            <person name="Yamane H."/>
            <person name="Yoshiki S."/>
            <person name="Yoshihara R."/>
            <person name="Yukawa K."/>
            <person name="Zhong H."/>
            <person name="Yano M."/>
            <person name="Yuan Q."/>
            <person name="Ouyang S."/>
            <person name="Liu J."/>
            <person name="Jones K.M."/>
            <person name="Gansberger K."/>
            <person name="Moffat K."/>
            <person name="Hill J."/>
            <person name="Bera J."/>
            <person name="Fadrosh D."/>
            <person name="Jin S."/>
            <person name="Johri S."/>
            <person name="Kim M."/>
            <person name="Overton L."/>
            <person name="Reardon M."/>
            <person name="Tsitrin T."/>
            <person name="Vuong H."/>
            <person name="Weaver B."/>
            <person name="Ciecko A."/>
            <person name="Tallon L."/>
            <person name="Jackson J."/>
            <person name="Pai G."/>
            <person name="Aken S.V."/>
            <person name="Utterback T."/>
            <person name="Reidmuller S."/>
            <person name="Feldblyum T."/>
            <person name="Hsiao J."/>
            <person name="Zismann V."/>
            <person name="Iobst S."/>
            <person name="de Vazeille A.R."/>
            <person name="Buell C.R."/>
            <person name="Ying K."/>
            <person name="Li Y."/>
            <person name="Lu T."/>
            <person name="Huang Y."/>
            <person name="Zhao Q."/>
            <person name="Feng Q."/>
            <person name="Zhang L."/>
            <person name="Zhu J."/>
            <person name="Weng Q."/>
            <person name="Mu J."/>
            <person name="Lu Y."/>
            <person name="Fan D."/>
            <person name="Liu Y."/>
            <person name="Guan J."/>
            <person name="Zhang Y."/>
            <person name="Yu S."/>
            <person name="Liu X."/>
            <person name="Zhang Y."/>
            <person name="Hong G."/>
            <person name="Han B."/>
            <person name="Choisne N."/>
            <person name="Demange N."/>
            <person name="Orjeda G."/>
            <person name="Samain S."/>
            <person name="Cattolico L."/>
            <person name="Pelletier E."/>
            <person name="Couloux A."/>
            <person name="Segurens B."/>
            <person name="Wincker P."/>
            <person name="D'Hont A."/>
            <person name="Scarpelli C."/>
            <person name="Weissenbach J."/>
            <person name="Salanoubat M."/>
            <person name="Quetier F."/>
            <person name="Yu Y."/>
            <person name="Kim H.R."/>
            <person name="Rambo T."/>
            <person name="Currie J."/>
            <person name="Collura K."/>
            <person name="Luo M."/>
            <person name="Yang T."/>
            <person name="Ammiraju J.S.S."/>
            <person name="Engler F."/>
            <person name="Soderlund C."/>
            <person name="Wing R.A."/>
            <person name="Palmer L.E."/>
            <person name="de la Bastide M."/>
            <person name="Spiegel L."/>
            <person name="Nascimento L."/>
            <person name="Zutavern T."/>
            <person name="O'Shaughnessy A."/>
            <person name="Dike S."/>
            <person name="Dedhia N."/>
            <person name="Preston R."/>
            <person name="Balija V."/>
            <person name="McCombie W.R."/>
            <person name="Chow T."/>
            <person name="Chen H."/>
            <person name="Chung M."/>
            <person name="Chen C."/>
            <person name="Shaw J."/>
            <person name="Wu H."/>
            <person name="Hsiao K."/>
            <person name="Chao Y."/>
            <person name="Chu M."/>
            <person name="Cheng C."/>
            <person name="Hour A."/>
            <person name="Lee P."/>
            <person name="Lin S."/>
            <person name="Lin Y."/>
            <person name="Liou J."/>
            <person name="Liu S."/>
            <person name="Hsing Y."/>
            <person name="Raghuvanshi S."/>
            <person name="Mohanty A."/>
            <person name="Bharti A.K."/>
            <person name="Gaur A."/>
            <person name="Gupta V."/>
            <person name="Kumar D."/>
            <person name="Ravi V."/>
            <person name="Vij S."/>
            <person name="Kapur A."/>
            <person name="Khurana P."/>
            <person name="Khurana P."/>
            <person name="Khurana J.P."/>
            <person name="Tyagi A.K."/>
            <person name="Gaikwad K."/>
            <person name="Singh A."/>
            <person name="Dalal V."/>
            <person name="Srivastava S."/>
            <person name="Dixit A."/>
            <person name="Pal A.K."/>
            <person name="Ghazi I.A."/>
            <person name="Yadav M."/>
            <person name="Pandit A."/>
            <person name="Bhargava A."/>
            <person name="Sureshbabu K."/>
            <person name="Batra K."/>
            <person name="Sharma T.R."/>
            <person name="Mohapatra T."/>
            <person name="Singh N.K."/>
            <person name="Messing J."/>
            <person name="Nelson A.B."/>
            <person name="Fuks G."/>
            <person name="Kavchok S."/>
            <person name="Keizer G."/>
            <person name="Linton E."/>
            <person name="Llaca V."/>
            <person name="Song R."/>
            <person name="Tanyolac B."/>
            <person name="Young S."/>
            <person name="Ho-Il K."/>
            <person name="Hahn J.H."/>
            <person name="Sangsakoo G."/>
            <person name="Vanavichit A."/>
            <person name="de Mattos Luiz.A.T."/>
            <person name="Zimmer P.D."/>
            <person name="Malone G."/>
            <person name="Dellagostin O."/>
            <person name="de Oliveira A.C."/>
            <person name="Bevan M."/>
            <person name="Bancroft I."/>
            <person name="Minx P."/>
            <person name="Cordum H."/>
            <person name="Wilson R."/>
            <person name="Cheng Z."/>
            <person name="Jin W."/>
            <person name="Jiang J."/>
            <person name="Leong S.A."/>
            <person name="Iwama H."/>
            <person name="Gojobori T."/>
            <person name="Itoh T."/>
            <person name="Niimura Y."/>
            <person name="Fujii Y."/>
            <person name="Habara T."/>
            <person name="Sakai H."/>
            <person name="Sato Y."/>
            <person name="Wilson G."/>
            <person name="Kumar K."/>
            <person name="McCouch S."/>
            <person name="Juretic N."/>
            <person name="Hoen D."/>
            <person name="Wright S."/>
            <person name="Bruskiewich R."/>
            <person name="Bureau T."/>
            <person name="Miyao A."/>
            <person name="Hirochika H."/>
            <person name="Nishikawa T."/>
            <person name="Kadowaki K."/>
            <person name="Sugiura M."/>
            <person name="Burr B."/>
            <person name="Sasaki T."/>
        </authorList>
    </citation>
    <scope>NUCLEOTIDE SEQUENCE [LARGE SCALE GENOMIC DNA]</scope>
    <source>
        <strain evidence="4">cv. Nipponbare</strain>
    </source>
</reference>
<dbReference type="EMBL" id="AP005317">
    <property type="protein sequence ID" value="BAD22072.1"/>
    <property type="molecule type" value="Genomic_DNA"/>
</dbReference>
<dbReference type="AlphaFoldDB" id="Q6K5Q3"/>
<feature type="compositionally biased region" description="Basic and acidic residues" evidence="1">
    <location>
        <begin position="117"/>
        <end position="131"/>
    </location>
</feature>
<dbReference type="EMBL" id="AP004864">
    <property type="protein sequence ID" value="BAD21895.1"/>
    <property type="molecule type" value="Genomic_DNA"/>
</dbReference>
<feature type="compositionally biased region" description="Pro residues" evidence="1">
    <location>
        <begin position="62"/>
        <end position="72"/>
    </location>
</feature>
<protein>
    <submittedName>
        <fullName evidence="3">Uncharacterized protein</fullName>
    </submittedName>
</protein>
<evidence type="ECO:0000313" key="3">
    <source>
        <dbReference type="EMBL" id="BAD22072.1"/>
    </source>
</evidence>